<reference evidence="2 3" key="1">
    <citation type="submission" date="2013-12" db="EMBL/GenBank/DDBJ databases">
        <title>Improved hybrid genome assemblies of Bacteroides xylanisolvens SD CC 1b and Bacteroides xylanisolvens SD CC 2a using Illumina and 454 Sequencing.</title>
        <authorList>
            <person name="Ramaraj T."/>
            <person name="Sundararajan A."/>
            <person name="Mudge J."/>
            <person name="Schilkey F.D."/>
            <person name="Delvecchio V."/>
            <person name="Donlon M."/>
            <person name="Ziemer C."/>
        </authorList>
    </citation>
    <scope>NUCLEOTIDE SEQUENCE [LARGE SCALE GENOMIC DNA]</scope>
</reference>
<organism evidence="2 3">
    <name type="scientific">Bacteroides xylanisolvens SD CC 1b</name>
    <dbReference type="NCBI Taxonomy" id="702447"/>
    <lineage>
        <taxon>Bacteria</taxon>
        <taxon>Pseudomonadati</taxon>
        <taxon>Bacteroidota</taxon>
        <taxon>Bacteroidia</taxon>
        <taxon>Bacteroidales</taxon>
        <taxon>Bacteroidaceae</taxon>
        <taxon>Bacteroides</taxon>
    </lineage>
</organism>
<feature type="region of interest" description="Disordered" evidence="1">
    <location>
        <begin position="1"/>
        <end position="49"/>
    </location>
</feature>
<dbReference type="AlphaFoldDB" id="D4VRY7"/>
<evidence type="ECO:0000313" key="2">
    <source>
        <dbReference type="EMBL" id="CDM06066.1"/>
    </source>
</evidence>
<name>D4VRY7_9BACE</name>
<comment type="caution">
    <text evidence="2">The sequence shown here is derived from an EMBL/GenBank/DDBJ whole genome shotgun (WGS) entry which is preliminary data.</text>
</comment>
<gene>
    <name evidence="2" type="ORF">BN890_36680</name>
</gene>
<dbReference type="EMBL" id="CBXG010000042">
    <property type="protein sequence ID" value="CDM06066.1"/>
    <property type="molecule type" value="Genomic_DNA"/>
</dbReference>
<dbReference type="Proteomes" id="UP000019380">
    <property type="component" value="Unassembled WGS sequence"/>
</dbReference>
<sequence>MDNALSGYISINESADSSNGLFTEEEQEDRETDIRMLPTLTSKLKNNNK</sequence>
<feature type="compositionally biased region" description="Polar residues" evidence="1">
    <location>
        <begin position="39"/>
        <end position="49"/>
    </location>
</feature>
<proteinExistence type="predicted"/>
<accession>D4VRY7</accession>
<evidence type="ECO:0000256" key="1">
    <source>
        <dbReference type="SAM" id="MobiDB-lite"/>
    </source>
</evidence>
<protein>
    <submittedName>
        <fullName evidence="2">Uncharacterized protein</fullName>
    </submittedName>
</protein>
<feature type="compositionally biased region" description="Polar residues" evidence="1">
    <location>
        <begin position="9"/>
        <end position="21"/>
    </location>
</feature>
<evidence type="ECO:0000313" key="3">
    <source>
        <dbReference type="Proteomes" id="UP000019380"/>
    </source>
</evidence>